<dbReference type="AlphaFoldDB" id="A0A199XS25"/>
<dbReference type="InterPro" id="IPR012373">
    <property type="entry name" value="Ferrdict_sens_TM"/>
</dbReference>
<feature type="transmembrane region" description="Helical" evidence="1">
    <location>
        <begin position="84"/>
        <end position="103"/>
    </location>
</feature>
<dbReference type="Proteomes" id="UP000093807">
    <property type="component" value="Unassembled WGS sequence"/>
</dbReference>
<accession>A0A199XS25</accession>
<dbReference type="InterPro" id="IPR006860">
    <property type="entry name" value="FecR"/>
</dbReference>
<name>A0A199XS25_9FLAO</name>
<keyword evidence="1" id="KW-0812">Transmembrane</keyword>
<feature type="domain" description="Protein FecR C-terminal" evidence="3">
    <location>
        <begin position="322"/>
        <end position="390"/>
    </location>
</feature>
<dbReference type="PATRIC" id="fig|29536.5.peg.1063"/>
<dbReference type="OrthoDB" id="649666at2"/>
<dbReference type="InterPro" id="IPR032508">
    <property type="entry name" value="FecR_C"/>
</dbReference>
<evidence type="ECO:0000313" key="4">
    <source>
        <dbReference type="EMBL" id="OAZ04563.1"/>
    </source>
</evidence>
<dbReference type="Pfam" id="PF16344">
    <property type="entry name" value="FecR_C"/>
    <property type="match status" value="1"/>
</dbReference>
<organism evidence="4 5">
    <name type="scientific">Flavobacterium succinicans</name>
    <dbReference type="NCBI Taxonomy" id="29536"/>
    <lineage>
        <taxon>Bacteria</taxon>
        <taxon>Pseudomonadati</taxon>
        <taxon>Bacteroidota</taxon>
        <taxon>Flavobacteriia</taxon>
        <taxon>Flavobacteriales</taxon>
        <taxon>Flavobacteriaceae</taxon>
        <taxon>Flavobacterium</taxon>
    </lineage>
</organism>
<dbReference type="PANTHER" id="PTHR30273">
    <property type="entry name" value="PERIPLASMIC SIGNAL SENSOR AND SIGMA FACTOR ACTIVATOR FECR-RELATED"/>
    <property type="match status" value="1"/>
</dbReference>
<keyword evidence="1" id="KW-0472">Membrane</keyword>
<reference evidence="4 5" key="1">
    <citation type="submission" date="2016-06" db="EMBL/GenBank/DDBJ databases">
        <title>Draft genome sequence of Flavobacterium succinicans strain DD5b.</title>
        <authorList>
            <person name="Poehlein A."/>
            <person name="Daniel R."/>
            <person name="Simeonova D.D."/>
        </authorList>
    </citation>
    <scope>NUCLEOTIDE SEQUENCE [LARGE SCALE GENOMIC DNA]</scope>
    <source>
        <strain evidence="4 5">DD5b</strain>
    </source>
</reference>
<protein>
    <submittedName>
        <fullName evidence="4">Fec operon regulator FecR</fullName>
    </submittedName>
</protein>
<evidence type="ECO:0000313" key="5">
    <source>
        <dbReference type="Proteomes" id="UP000093807"/>
    </source>
</evidence>
<dbReference type="Gene3D" id="3.55.50.30">
    <property type="match status" value="1"/>
</dbReference>
<gene>
    <name evidence="4" type="ORF">FLB_10320</name>
</gene>
<keyword evidence="1" id="KW-1133">Transmembrane helix</keyword>
<feature type="domain" description="FecR protein" evidence="2">
    <location>
        <begin position="180"/>
        <end position="278"/>
    </location>
</feature>
<dbReference type="Pfam" id="PF04773">
    <property type="entry name" value="FecR"/>
    <property type="match status" value="1"/>
</dbReference>
<proteinExistence type="predicted"/>
<evidence type="ECO:0000259" key="3">
    <source>
        <dbReference type="Pfam" id="PF16344"/>
    </source>
</evidence>
<dbReference type="RefSeq" id="WP_064714893.1">
    <property type="nucleotide sequence ID" value="NZ_JMTM01000018.1"/>
</dbReference>
<keyword evidence="5" id="KW-1185">Reference proteome</keyword>
<dbReference type="PANTHER" id="PTHR30273:SF2">
    <property type="entry name" value="PROTEIN FECR"/>
    <property type="match status" value="1"/>
</dbReference>
<dbReference type="GO" id="GO:0016989">
    <property type="term" value="F:sigma factor antagonist activity"/>
    <property type="evidence" value="ECO:0007669"/>
    <property type="project" value="TreeGrafter"/>
</dbReference>
<dbReference type="EMBL" id="JMTM01000018">
    <property type="protein sequence ID" value="OAZ04563.1"/>
    <property type="molecule type" value="Genomic_DNA"/>
</dbReference>
<comment type="caution">
    <text evidence="4">The sequence shown here is derived from an EMBL/GenBank/DDBJ whole genome shotgun (WGS) entry which is preliminary data.</text>
</comment>
<evidence type="ECO:0000259" key="2">
    <source>
        <dbReference type="Pfam" id="PF04773"/>
    </source>
</evidence>
<evidence type="ECO:0000256" key="1">
    <source>
        <dbReference type="SAM" id="Phobius"/>
    </source>
</evidence>
<dbReference type="Gene3D" id="2.60.120.1440">
    <property type="match status" value="1"/>
</dbReference>
<sequence length="391" mass="44104">MLAIFQISKLLIKRKLKVLTDSEKLELQDFIQHQPFVKEVNLKNIANSIDQYSAIDTEKAWKIVAAKYHQNNNKSVFAINKKLWLRYVAAAVVVGLFITTLHYKDTFFQPSGDHSVVLANKNAAKSKPGTDKATLTLADGSEIELKKGTLVHTQNANSNGEEIIYEVKKQKTTQLVYNYISIPRGGQFAIQLSDGTKVWLNSESQLKFPVAFVEGATRAVELVYGEAYFEVSPSSAHKGAHFQVYNKKQKIDVVGTEFNIKAYADESNIYTTLVNGKVNVETQSKKVSLLPNQQLNLDLTNHTFVIKAVDTYGETSWKDGVFTFKGKPLKEIMKVLSRWYDVDVIFATKKLETVTFKGSLDKKQSLEEILSIMKSTTIDNYEIKDQTLLIK</sequence>